<dbReference type="EMBL" id="QICC01000051">
    <property type="protein sequence ID" value="RNM41060.1"/>
    <property type="molecule type" value="Genomic_DNA"/>
</dbReference>
<dbReference type="InterPro" id="IPR000014">
    <property type="entry name" value="PAS"/>
</dbReference>
<reference evidence="6" key="2">
    <citation type="submission" date="2018-05" db="EMBL/GenBank/DDBJ databases">
        <title>Genome Sequencing of selected type strains of the family Eggerthellaceae.</title>
        <authorList>
            <person name="Danylec N."/>
            <person name="Stoll D.A."/>
            <person name="Doetsch A."/>
            <person name="Huch M."/>
        </authorList>
    </citation>
    <scope>NUCLEOTIDE SEQUENCE [LARGE SCALE GENOMIC DNA]</scope>
    <source>
        <strain evidence="6">DSM 16107</strain>
    </source>
</reference>
<proteinExistence type="predicted"/>
<dbReference type="PANTHER" id="PTHR44757">
    <property type="entry name" value="DIGUANYLATE CYCLASE DGCP"/>
    <property type="match status" value="1"/>
</dbReference>
<dbReference type="InterPro" id="IPR013655">
    <property type="entry name" value="PAS_fold_3"/>
</dbReference>
<dbReference type="Pfam" id="PF13188">
    <property type="entry name" value="PAS_8"/>
    <property type="match status" value="1"/>
</dbReference>
<dbReference type="NCBIfam" id="TIGR00229">
    <property type="entry name" value="sensory_box"/>
    <property type="match status" value="1"/>
</dbReference>
<keyword evidence="5" id="KW-1185">Reference proteome</keyword>
<dbReference type="PROSITE" id="PS50883">
    <property type="entry name" value="EAL"/>
    <property type="match status" value="1"/>
</dbReference>
<organism evidence="4 6">
    <name type="scientific">Eggerthella sinensis</name>
    <dbReference type="NCBI Taxonomy" id="242230"/>
    <lineage>
        <taxon>Bacteria</taxon>
        <taxon>Bacillati</taxon>
        <taxon>Actinomycetota</taxon>
        <taxon>Coriobacteriia</taxon>
        <taxon>Eggerthellales</taxon>
        <taxon>Eggerthellaceae</taxon>
        <taxon>Eggerthella</taxon>
    </lineage>
</organism>
<evidence type="ECO:0000313" key="5">
    <source>
        <dbReference type="Proteomes" id="UP000253817"/>
    </source>
</evidence>
<gene>
    <name evidence="3" type="ORF">C1876_10605</name>
    <name evidence="4" type="ORF">DMP09_11470</name>
</gene>
<dbReference type="PANTHER" id="PTHR44757:SF2">
    <property type="entry name" value="BIOFILM ARCHITECTURE MAINTENANCE PROTEIN MBAA"/>
    <property type="match status" value="1"/>
</dbReference>
<dbReference type="Proteomes" id="UP000270112">
    <property type="component" value="Unassembled WGS sequence"/>
</dbReference>
<dbReference type="Pfam" id="PF00990">
    <property type="entry name" value="GGDEF"/>
    <property type="match status" value="2"/>
</dbReference>
<reference evidence="3 5" key="1">
    <citation type="journal article" date="2018" name="Elife">
        <title>Discovery and characterization of a prevalent human gut bacterial enzyme sufficient for the inactivation of a family of plant toxins.</title>
        <authorList>
            <person name="Koppel N."/>
            <person name="Bisanz J.E."/>
            <person name="Pandelia M.E."/>
            <person name="Turnbaugh P.J."/>
            <person name="Balskus E.P."/>
        </authorList>
    </citation>
    <scope>NUCLEOTIDE SEQUENCE [LARGE SCALE GENOMIC DNA]</scope>
    <source>
        <strain evidence="3 5">DSM 16107</strain>
    </source>
</reference>
<dbReference type="SMART" id="SM00267">
    <property type="entry name" value="GGDEF"/>
    <property type="match status" value="2"/>
</dbReference>
<dbReference type="InterPro" id="IPR000160">
    <property type="entry name" value="GGDEF_dom"/>
</dbReference>
<dbReference type="Gene3D" id="3.30.450.20">
    <property type="entry name" value="PAS domain"/>
    <property type="match status" value="4"/>
</dbReference>
<dbReference type="InterPro" id="IPR043128">
    <property type="entry name" value="Rev_trsase/Diguanyl_cyclase"/>
</dbReference>
<dbReference type="SMART" id="SM00052">
    <property type="entry name" value="EAL"/>
    <property type="match status" value="1"/>
</dbReference>
<dbReference type="PROSITE" id="PS50887">
    <property type="entry name" value="GGDEF"/>
    <property type="match status" value="2"/>
</dbReference>
<reference evidence="4" key="3">
    <citation type="journal article" date="2019" name="Microbiol. Resour. Announc.">
        <title>Draft Genome Sequences of Type Strains of Gordonibacter faecihominis, Paraeggerthella hongkongensis, Parvibacter caecicola,Slackia equolifaciens, Slackia faecicanis, and Slackia isoflavoniconvertens.</title>
        <authorList>
            <person name="Danylec N."/>
            <person name="Stoll D.A."/>
            <person name="Dotsch A."/>
            <person name="Huch M."/>
        </authorList>
    </citation>
    <scope>NUCLEOTIDE SEQUENCE</scope>
    <source>
        <strain evidence="4">DSM 16107</strain>
    </source>
</reference>
<dbReference type="CDD" id="cd00130">
    <property type="entry name" value="PAS"/>
    <property type="match status" value="1"/>
</dbReference>
<evidence type="ECO:0000259" key="2">
    <source>
        <dbReference type="PROSITE" id="PS50887"/>
    </source>
</evidence>
<dbReference type="InterPro" id="IPR052155">
    <property type="entry name" value="Biofilm_reg_signaling"/>
</dbReference>
<dbReference type="InterPro" id="IPR029787">
    <property type="entry name" value="Nucleotide_cyclase"/>
</dbReference>
<protein>
    <submittedName>
        <fullName evidence="4">PAS domain S-box protein</fullName>
    </submittedName>
</protein>
<dbReference type="Pfam" id="PF08447">
    <property type="entry name" value="PAS_3"/>
    <property type="match status" value="1"/>
</dbReference>
<dbReference type="SMART" id="SM00091">
    <property type="entry name" value="PAS"/>
    <property type="match status" value="5"/>
</dbReference>
<dbReference type="InterPro" id="IPR035919">
    <property type="entry name" value="EAL_sf"/>
</dbReference>
<evidence type="ECO:0000313" key="6">
    <source>
        <dbReference type="Proteomes" id="UP000270112"/>
    </source>
</evidence>
<dbReference type="SUPFAM" id="SSF141868">
    <property type="entry name" value="EAL domain-like"/>
    <property type="match status" value="1"/>
</dbReference>
<dbReference type="OrthoDB" id="9804955at2"/>
<dbReference type="SUPFAM" id="SSF55073">
    <property type="entry name" value="Nucleotide cyclase"/>
    <property type="match status" value="2"/>
</dbReference>
<dbReference type="InterPro" id="IPR035965">
    <property type="entry name" value="PAS-like_dom_sf"/>
</dbReference>
<dbReference type="Pfam" id="PF00563">
    <property type="entry name" value="EAL"/>
    <property type="match status" value="1"/>
</dbReference>
<dbReference type="EMBL" id="PPTT01000017">
    <property type="protein sequence ID" value="RDB68286.1"/>
    <property type="molecule type" value="Genomic_DNA"/>
</dbReference>
<evidence type="ECO:0000259" key="1">
    <source>
        <dbReference type="PROSITE" id="PS50883"/>
    </source>
</evidence>
<feature type="domain" description="GGDEF" evidence="2">
    <location>
        <begin position="1242"/>
        <end position="1375"/>
    </location>
</feature>
<feature type="domain" description="EAL" evidence="1">
    <location>
        <begin position="175"/>
        <end position="433"/>
    </location>
</feature>
<dbReference type="CDD" id="cd01949">
    <property type="entry name" value="GGDEF"/>
    <property type="match status" value="2"/>
</dbReference>
<dbReference type="RefSeq" id="WP_114546698.1">
    <property type="nucleotide sequence ID" value="NZ_PPTT01000017.1"/>
</dbReference>
<dbReference type="CDD" id="cd01948">
    <property type="entry name" value="EAL"/>
    <property type="match status" value="1"/>
</dbReference>
<dbReference type="Proteomes" id="UP000253817">
    <property type="component" value="Unassembled WGS sequence"/>
</dbReference>
<evidence type="ECO:0000313" key="4">
    <source>
        <dbReference type="EMBL" id="RNM41060.1"/>
    </source>
</evidence>
<dbReference type="Gene3D" id="3.20.20.450">
    <property type="entry name" value="EAL domain"/>
    <property type="match status" value="1"/>
</dbReference>
<evidence type="ECO:0000313" key="3">
    <source>
        <dbReference type="EMBL" id="RDB68286.1"/>
    </source>
</evidence>
<dbReference type="SUPFAM" id="SSF55785">
    <property type="entry name" value="PYP-like sensor domain (PAS domain)"/>
    <property type="match status" value="3"/>
</dbReference>
<dbReference type="Gene3D" id="3.30.70.270">
    <property type="match status" value="2"/>
</dbReference>
<dbReference type="Pfam" id="PF13426">
    <property type="entry name" value="PAS_9"/>
    <property type="match status" value="1"/>
</dbReference>
<dbReference type="NCBIfam" id="TIGR00254">
    <property type="entry name" value="GGDEF"/>
    <property type="match status" value="2"/>
</dbReference>
<name>A0A3N0IXB6_9ACTN</name>
<comment type="caution">
    <text evidence="4">The sequence shown here is derived from an EMBL/GenBank/DDBJ whole genome shotgun (WGS) entry which is preliminary data.</text>
</comment>
<sequence>MKATASELVTECDALTGLANRRGFIRAVTALIDEHPDTSFVLVYGDIDRFKVFNDRFGTEAGDRLLAGVGAMMERMLPAPSVAARVRADHFVCCVPRDLYDPDRALAVLDGWLKAYPVDFAFFVRLGLYGIDDPTLDVSLMTDRALLALRAAKTGAHASKFVWYDESMRDRVLKEQKLVGEMATALETGQFELYFQPQYQFTTGKLVGAEVLSRWNHPEKGLISPLEFIPVFERTGVISDLDYYVWAEACRCLRTWLDAAGPGNETQVPRLSVNLSRADVYREDLCDYLVGLIAQYDIPIDLLHVEITEGAYVENPLQLAGAVTRLQQAGFTVEMDDFGSGYSSLNALKDVPVDVMKLDLRFLDARNDTRGGVILASVVRMAHWLDLPVIAEGVESESQARFLSSVGCDVMQGFWFSRPVDRATFEQVLEQAQRGTLPHGGMSCMQGDFAKLWDAESSVALVFNSYVGAAALVECDSSQCEVVRANDEFLALLGLPFDRLARSVGELFGELSEEDRANFTDALTSAKGEAHAGECELCIHGARDDYWIHVQMRLLSKAGDVSSLLLTIYEINELQALRSKLQAAMETMPNGMGFYLIEDDVAKLLDCNEAAANLVGMTRDEYTAVCANDPLALVVSEDRNVVRSIVNDLRTGVTRAEGTIRALHVDGTERWLSLSASLMHRGANSLYLVVALLDVTKDKEKDLQYRRLAEQQQQLYETVPCGIVRYTVEGDLHISSANRAAWSLLGCATYEEFLAYIGDDVFSPFDEKGHALMRRLTDRLRAGAPPVAFSARLMRVDGSDAWIEGVCALATTSDGESIVQSAFNDVTDERRESHKRELQRFTSVLCSAYNEIFEFDVVRGTFLLCFSSKFPVEHAQPVPVESAMERWFNHVPDPADHEAIRAIIERCRREPLDEPLSYAYRCLSPEGFAWNESTFMRVSETSVLCCNNDVSGRVDAEDARLAKRVNDIVENLPTGIGVYDLDAEGVHLRYVSDTLYALMDVEVGNEDIISMSSAIVSPEEARTFIEQYDERWSGFSVERELVRQGEPFMARVQGRTVPRGDGVIRMYTVVTDVTDEARERRERAWQNERYRMLSELTHSISFDYNSESDTVLLYIDRTGSGMEAQVIPEYLETLSNTREGVVHPDSMDAVRAMFERARAGTKNEIIEYRADYYDTGYQWYRANLFVAHDEGGAWHLVGLIENIQAERELRVLAEHDAITGLSNNASTRSLIDAALSDPHVCARSVCAVIDLDDFKNVNDTFGHLRGDELLQQVGIILRSNCREHDVVGRVGGDEFVVFLKNINLEVAARKLAHMKRSVAHIALMGKPGESFSPTLSIGATPTHVGDAAYRDVFARADEALYQAKHAGKNRLRIRR</sequence>
<dbReference type="InterPro" id="IPR001633">
    <property type="entry name" value="EAL_dom"/>
</dbReference>
<feature type="domain" description="GGDEF" evidence="2">
    <location>
        <begin position="38"/>
        <end position="166"/>
    </location>
</feature>
<accession>A0A3N0IXB6</accession>